<dbReference type="EMBL" id="JBHUPB010000003">
    <property type="protein sequence ID" value="MFD2966221.1"/>
    <property type="molecule type" value="Genomic_DNA"/>
</dbReference>
<dbReference type="PROSITE" id="PS50042">
    <property type="entry name" value="CNMP_BINDING_3"/>
    <property type="match status" value="1"/>
</dbReference>
<reference evidence="3" key="1">
    <citation type="journal article" date="2019" name="Int. J. Syst. Evol. Microbiol.">
        <title>The Global Catalogue of Microorganisms (GCM) 10K type strain sequencing project: providing services to taxonomists for standard genome sequencing and annotation.</title>
        <authorList>
            <consortium name="The Broad Institute Genomics Platform"/>
            <consortium name="The Broad Institute Genome Sequencing Center for Infectious Disease"/>
            <person name="Wu L."/>
            <person name="Ma J."/>
        </authorList>
    </citation>
    <scope>NUCLEOTIDE SEQUENCE [LARGE SCALE GENOMIC DNA]</scope>
    <source>
        <strain evidence="3">KCTC 22814</strain>
    </source>
</reference>
<accession>A0ABW6BE21</accession>
<organism evidence="2 3">
    <name type="scientific">Sphingobacterium bambusae</name>
    <dbReference type="NCBI Taxonomy" id="662858"/>
    <lineage>
        <taxon>Bacteria</taxon>
        <taxon>Pseudomonadati</taxon>
        <taxon>Bacteroidota</taxon>
        <taxon>Sphingobacteriia</taxon>
        <taxon>Sphingobacteriales</taxon>
        <taxon>Sphingobacteriaceae</taxon>
        <taxon>Sphingobacterium</taxon>
    </lineage>
</organism>
<evidence type="ECO:0000313" key="3">
    <source>
        <dbReference type="Proteomes" id="UP001597525"/>
    </source>
</evidence>
<dbReference type="InterPro" id="IPR018490">
    <property type="entry name" value="cNMP-bd_dom_sf"/>
</dbReference>
<dbReference type="SUPFAM" id="SSF51206">
    <property type="entry name" value="cAMP-binding domain-like"/>
    <property type="match status" value="1"/>
</dbReference>
<gene>
    <name evidence="2" type="ORF">ACFS7Y_02425</name>
</gene>
<dbReference type="Proteomes" id="UP001597525">
    <property type="component" value="Unassembled WGS sequence"/>
</dbReference>
<dbReference type="RefSeq" id="WP_320184012.1">
    <property type="nucleotide sequence ID" value="NZ_CP138332.1"/>
</dbReference>
<name>A0ABW6BE21_9SPHI</name>
<comment type="caution">
    <text evidence="2">The sequence shown here is derived from an EMBL/GenBank/DDBJ whole genome shotgun (WGS) entry which is preliminary data.</text>
</comment>
<proteinExistence type="predicted"/>
<keyword evidence="3" id="KW-1185">Reference proteome</keyword>
<dbReference type="InterPro" id="IPR000595">
    <property type="entry name" value="cNMP-bd_dom"/>
</dbReference>
<dbReference type="Gene3D" id="2.60.120.10">
    <property type="entry name" value="Jelly Rolls"/>
    <property type="match status" value="1"/>
</dbReference>
<evidence type="ECO:0000259" key="1">
    <source>
        <dbReference type="PROSITE" id="PS50042"/>
    </source>
</evidence>
<evidence type="ECO:0000313" key="2">
    <source>
        <dbReference type="EMBL" id="MFD2966221.1"/>
    </source>
</evidence>
<feature type="domain" description="Cyclic nucleotide-binding" evidence="1">
    <location>
        <begin position="14"/>
        <end position="116"/>
    </location>
</feature>
<sequence length="192" mass="22890">MRNTIMQLIHDLRFTENLTPGLLSSIVSLSRIERYEKRDSWLSRSERNKEIGLLKIGSAMLYRYEHGKQHVIWLWSKNDFLIEGSLLLARSHPDDRIVFLESTDVILLDIQQLRQLKTYYAQIDQLIGALITKRMEQIQSDFYHYKFRLPHERLKHAKEFKKNPFNRLTVMQKASYLGISKQSLYNLLYDSK</sequence>
<dbReference type="InterPro" id="IPR014710">
    <property type="entry name" value="RmlC-like_jellyroll"/>
</dbReference>
<protein>
    <submittedName>
        <fullName evidence="2">Crp/Fnr family transcriptional regulator</fullName>
    </submittedName>
</protein>